<dbReference type="InterPro" id="IPR050563">
    <property type="entry name" value="4-hydroxybenzoyl-CoA_TE"/>
</dbReference>
<gene>
    <name evidence="2" type="ORF">B0T19DRAFT_400830</name>
</gene>
<evidence type="ECO:0000313" key="2">
    <source>
        <dbReference type="EMBL" id="KAK3328033.1"/>
    </source>
</evidence>
<name>A0AAE0IMS7_9PEZI</name>
<feature type="compositionally biased region" description="Polar residues" evidence="1">
    <location>
        <begin position="12"/>
        <end position="25"/>
    </location>
</feature>
<dbReference type="CDD" id="cd00586">
    <property type="entry name" value="4HBT"/>
    <property type="match status" value="1"/>
</dbReference>
<dbReference type="GO" id="GO:0047617">
    <property type="term" value="F:fatty acyl-CoA hydrolase activity"/>
    <property type="evidence" value="ECO:0007669"/>
    <property type="project" value="TreeGrafter"/>
</dbReference>
<proteinExistence type="predicted"/>
<dbReference type="EMBL" id="JAUEPO010000003">
    <property type="protein sequence ID" value="KAK3328033.1"/>
    <property type="molecule type" value="Genomic_DNA"/>
</dbReference>
<keyword evidence="3" id="KW-1185">Reference proteome</keyword>
<feature type="region of interest" description="Disordered" evidence="1">
    <location>
        <begin position="1"/>
        <end position="25"/>
    </location>
</feature>
<reference evidence="2" key="2">
    <citation type="submission" date="2023-06" db="EMBL/GenBank/DDBJ databases">
        <authorList>
            <consortium name="Lawrence Berkeley National Laboratory"/>
            <person name="Haridas S."/>
            <person name="Hensen N."/>
            <person name="Bonometti L."/>
            <person name="Westerberg I."/>
            <person name="Brannstrom I.O."/>
            <person name="Guillou S."/>
            <person name="Cros-Aarteil S."/>
            <person name="Calhoun S."/>
            <person name="Kuo A."/>
            <person name="Mondo S."/>
            <person name="Pangilinan J."/>
            <person name="Riley R."/>
            <person name="Labutti K."/>
            <person name="Andreopoulos B."/>
            <person name="Lipzen A."/>
            <person name="Chen C."/>
            <person name="Yanf M."/>
            <person name="Daum C."/>
            <person name="Ng V."/>
            <person name="Clum A."/>
            <person name="Steindorff A."/>
            <person name="Ohm R."/>
            <person name="Martin F."/>
            <person name="Silar P."/>
            <person name="Natvig D."/>
            <person name="Lalanne C."/>
            <person name="Gautier V."/>
            <person name="Ament-Velasquez S.L."/>
            <person name="Kruys A."/>
            <person name="Hutchinson M.I."/>
            <person name="Powell A.J."/>
            <person name="Barry K."/>
            <person name="Miller A.N."/>
            <person name="Grigoriev I.V."/>
            <person name="Debuchy R."/>
            <person name="Gladieux P."/>
            <person name="Thoren M.H."/>
            <person name="Johannesson H."/>
        </authorList>
    </citation>
    <scope>NUCLEOTIDE SEQUENCE</scope>
    <source>
        <strain evidence="2">SMH4131-1</strain>
    </source>
</reference>
<dbReference type="SUPFAM" id="SSF54637">
    <property type="entry name" value="Thioesterase/thiol ester dehydrase-isomerase"/>
    <property type="match status" value="1"/>
</dbReference>
<evidence type="ECO:0000313" key="3">
    <source>
        <dbReference type="Proteomes" id="UP001286456"/>
    </source>
</evidence>
<dbReference type="InterPro" id="IPR029069">
    <property type="entry name" value="HotDog_dom_sf"/>
</dbReference>
<accession>A0AAE0IMS7</accession>
<dbReference type="PANTHER" id="PTHR31793">
    <property type="entry name" value="4-HYDROXYBENZOYL-COA THIOESTERASE FAMILY MEMBER"/>
    <property type="match status" value="1"/>
</dbReference>
<feature type="compositionally biased region" description="Basic residues" evidence="1">
    <location>
        <begin position="1"/>
        <end position="10"/>
    </location>
</feature>
<dbReference type="PROSITE" id="PS51257">
    <property type="entry name" value="PROKAR_LIPOPROTEIN"/>
    <property type="match status" value="1"/>
</dbReference>
<comment type="caution">
    <text evidence="2">The sequence shown here is derived from an EMBL/GenBank/DDBJ whole genome shotgun (WGS) entry which is preliminary data.</text>
</comment>
<dbReference type="Proteomes" id="UP001286456">
    <property type="component" value="Unassembled WGS sequence"/>
</dbReference>
<dbReference type="Pfam" id="PF13279">
    <property type="entry name" value="4HBT_2"/>
    <property type="match status" value="1"/>
</dbReference>
<evidence type="ECO:0000256" key="1">
    <source>
        <dbReference type="SAM" id="MobiDB-lite"/>
    </source>
</evidence>
<organism evidence="2 3">
    <name type="scientific">Cercophora scortea</name>
    <dbReference type="NCBI Taxonomy" id="314031"/>
    <lineage>
        <taxon>Eukaryota</taxon>
        <taxon>Fungi</taxon>
        <taxon>Dikarya</taxon>
        <taxon>Ascomycota</taxon>
        <taxon>Pezizomycotina</taxon>
        <taxon>Sordariomycetes</taxon>
        <taxon>Sordariomycetidae</taxon>
        <taxon>Sordariales</taxon>
        <taxon>Lasiosphaeriaceae</taxon>
        <taxon>Cercophora</taxon>
    </lineage>
</organism>
<sequence length="351" mass="39884">MASSHLRMRLTRATNPSASSITTSCPVSTPRLRRFVHCRQISSSTTTLSSATVSIPPPPPSRWIADLRARIGNCITFGCSSQQISRAAAVLRVLATEWRELVAGSEGFLSGGRRGLDSHKIAWGEMDSFQHVNNVNYYRYAESARVNWITNFSVHVDPKHREQWADLMTPKAIGLIMKSLKADFKFPMVYPDKISVYHKLRTSPEGNPAPSAFVLDCIILSHQHRRIAARLEEDIVVYDYRAASKTSMPSFMVDLFAATYRMQQEETAKARTRIWELMEIVKTLEKETWDREDAVEDFGTAKTVYTTRKLAYHLFETVFAAFERILLLVFCHQIVAPHKLKTPSGEMDPHF</sequence>
<reference evidence="2" key="1">
    <citation type="journal article" date="2023" name="Mol. Phylogenet. Evol.">
        <title>Genome-scale phylogeny and comparative genomics of the fungal order Sordariales.</title>
        <authorList>
            <person name="Hensen N."/>
            <person name="Bonometti L."/>
            <person name="Westerberg I."/>
            <person name="Brannstrom I.O."/>
            <person name="Guillou S."/>
            <person name="Cros-Aarteil S."/>
            <person name="Calhoun S."/>
            <person name="Haridas S."/>
            <person name="Kuo A."/>
            <person name="Mondo S."/>
            <person name="Pangilinan J."/>
            <person name="Riley R."/>
            <person name="LaButti K."/>
            <person name="Andreopoulos B."/>
            <person name="Lipzen A."/>
            <person name="Chen C."/>
            <person name="Yan M."/>
            <person name="Daum C."/>
            <person name="Ng V."/>
            <person name="Clum A."/>
            <person name="Steindorff A."/>
            <person name="Ohm R.A."/>
            <person name="Martin F."/>
            <person name="Silar P."/>
            <person name="Natvig D.O."/>
            <person name="Lalanne C."/>
            <person name="Gautier V."/>
            <person name="Ament-Velasquez S.L."/>
            <person name="Kruys A."/>
            <person name="Hutchinson M.I."/>
            <person name="Powell A.J."/>
            <person name="Barry K."/>
            <person name="Miller A.N."/>
            <person name="Grigoriev I.V."/>
            <person name="Debuchy R."/>
            <person name="Gladieux P."/>
            <person name="Hiltunen Thoren M."/>
            <person name="Johannesson H."/>
        </authorList>
    </citation>
    <scope>NUCLEOTIDE SEQUENCE</scope>
    <source>
        <strain evidence="2">SMH4131-1</strain>
    </source>
</reference>
<dbReference type="AlphaFoldDB" id="A0AAE0IMS7"/>
<dbReference type="Gene3D" id="3.10.129.10">
    <property type="entry name" value="Hotdog Thioesterase"/>
    <property type="match status" value="1"/>
</dbReference>
<dbReference type="PANTHER" id="PTHR31793:SF39">
    <property type="entry name" value="THIOESTERASE_THIOL ESTER DEHYDRASE-ISOMERASE"/>
    <property type="match status" value="1"/>
</dbReference>
<protein>
    <submittedName>
        <fullName evidence="2">Thioesterase-like superfamily-domain-containing protein</fullName>
    </submittedName>
</protein>